<sequence length="649" mass="69881">MRTLSLKDHQPWPHPTSVNYLAKNENEHELVKKFYPSVETDPDPELNPKLTISTEQQRSQARRVATRGDSYNPFGRLPRSSTTPSRGLDLEAGAGADDGSPLSAAQTDPGFHSVPLNGKTREELQGDEEKMNRSPEAGRTSEPDSGNTMVESNSTTDRTSEGAPRQRKHKVQFWKNKNSNSGEDSSDDEKEKKRPWWKGKILPHKEPFTVRNQVQRTLFGSWINILLLAAPAGIACNYAHLNGIVIFCVNFIAIIPLAGLLGFATEEIALHVGESLGGLLNATFGNAVEMIVAIIALAKDEIVVVQTSLIGSILSNLLLVMGMCFFFGGLRRSEQFFNQTVAQTAASLLALAVGALIIPTCFDQFTSDSEHKAPVNTVAALSRGTSVILLVVYLGYLYFQLHTHSATFNETSQKVPKRPRKKALADGAISKVIASAGGIGAGPGRAGMEDRPPNDELINTNAHEEADDEPEEPTLHIAVAWATLAGATAIIGLCAEFMVDGIGAITQPGSGISVEFVGLILLPIVGNAAEHATAVTVAIKDKMDLAIGVCVGSSMQVSLFLIPLLVVIGWIMDKPAMNLSFDGFQITVLFVAVLLVNYLIGDGKSHWLEGMLLQCLYLIIAVCAWYYPQINEVTGAAEWPGSDGTTAAA</sequence>
<dbReference type="eggNOG" id="KOG1397">
    <property type="taxonomic scope" value="Eukaryota"/>
</dbReference>
<dbReference type="GO" id="GO:0015369">
    <property type="term" value="F:calcium:proton antiporter activity"/>
    <property type="evidence" value="ECO:0007669"/>
    <property type="project" value="TreeGrafter"/>
</dbReference>
<dbReference type="GO" id="GO:0000329">
    <property type="term" value="C:fungal-type vacuole membrane"/>
    <property type="evidence" value="ECO:0007669"/>
    <property type="project" value="TreeGrafter"/>
</dbReference>
<feature type="transmembrane region" description="Helical" evidence="9">
    <location>
        <begin position="309"/>
        <end position="328"/>
    </location>
</feature>
<dbReference type="RefSeq" id="XP_008084331.1">
    <property type="nucleotide sequence ID" value="XM_008086140.1"/>
</dbReference>
<dbReference type="EMBL" id="KE145368">
    <property type="protein sequence ID" value="EPE28423.1"/>
    <property type="molecule type" value="Genomic_DNA"/>
</dbReference>
<feature type="compositionally biased region" description="Basic and acidic residues" evidence="8">
    <location>
        <begin position="119"/>
        <end position="133"/>
    </location>
</feature>
<evidence type="ECO:0000256" key="2">
    <source>
        <dbReference type="ARBA" id="ARBA00008170"/>
    </source>
</evidence>
<dbReference type="KEGG" id="glz:GLAREA_09543"/>
<dbReference type="PANTHER" id="PTHR31503">
    <property type="entry name" value="VACUOLAR CALCIUM ION TRANSPORTER"/>
    <property type="match status" value="1"/>
</dbReference>
<evidence type="ECO:0000256" key="6">
    <source>
        <dbReference type="ARBA" id="ARBA00023065"/>
    </source>
</evidence>
<feature type="transmembrane region" description="Helical" evidence="9">
    <location>
        <begin position="378"/>
        <end position="399"/>
    </location>
</feature>
<dbReference type="Pfam" id="PF01699">
    <property type="entry name" value="Na_Ca_ex"/>
    <property type="match status" value="2"/>
</dbReference>
<evidence type="ECO:0000256" key="7">
    <source>
        <dbReference type="ARBA" id="ARBA00023136"/>
    </source>
</evidence>
<dbReference type="FunFam" id="1.20.1420.30:FF:000024">
    <property type="entry name" value="Calcium/proton exchanger, variant"/>
    <property type="match status" value="1"/>
</dbReference>
<dbReference type="STRING" id="1116229.S3DPN9"/>
<feature type="region of interest" description="Disordered" evidence="8">
    <location>
        <begin position="36"/>
        <end position="194"/>
    </location>
</feature>
<dbReference type="AlphaFoldDB" id="S3DPN9"/>
<comment type="subcellular location">
    <subcellularLocation>
        <location evidence="1">Endomembrane system</location>
        <topology evidence="1">Multi-pass membrane protein</topology>
    </subcellularLocation>
</comment>
<feature type="transmembrane region" description="Helical" evidence="9">
    <location>
        <begin position="545"/>
        <end position="571"/>
    </location>
</feature>
<evidence type="ECO:0000313" key="12">
    <source>
        <dbReference type="Proteomes" id="UP000016922"/>
    </source>
</evidence>
<dbReference type="InterPro" id="IPR004837">
    <property type="entry name" value="NaCa_Exmemb"/>
</dbReference>
<keyword evidence="12" id="KW-1185">Reference proteome</keyword>
<evidence type="ECO:0000256" key="8">
    <source>
        <dbReference type="SAM" id="MobiDB-lite"/>
    </source>
</evidence>
<dbReference type="OMA" id="PPMAHEG"/>
<gene>
    <name evidence="11" type="ORF">GLAREA_09543</name>
</gene>
<keyword evidence="7 9" id="KW-0472">Membrane</keyword>
<accession>S3DPN9</accession>
<keyword evidence="3" id="KW-0813">Transport</keyword>
<evidence type="ECO:0000256" key="5">
    <source>
        <dbReference type="ARBA" id="ARBA00022989"/>
    </source>
</evidence>
<evidence type="ECO:0000256" key="9">
    <source>
        <dbReference type="SAM" id="Phobius"/>
    </source>
</evidence>
<protein>
    <recommendedName>
        <fullName evidence="10">Sodium/calcium exchanger membrane region domain-containing protein</fullName>
    </recommendedName>
</protein>
<feature type="transmembrane region" description="Helical" evidence="9">
    <location>
        <begin position="340"/>
        <end position="358"/>
    </location>
</feature>
<dbReference type="GO" id="GO:0006874">
    <property type="term" value="P:intracellular calcium ion homeostasis"/>
    <property type="evidence" value="ECO:0007669"/>
    <property type="project" value="TreeGrafter"/>
</dbReference>
<dbReference type="InterPro" id="IPR004713">
    <property type="entry name" value="CaH_exchang"/>
</dbReference>
<feature type="transmembrane region" description="Helical" evidence="9">
    <location>
        <begin position="583"/>
        <end position="600"/>
    </location>
</feature>
<evidence type="ECO:0000259" key="10">
    <source>
        <dbReference type="Pfam" id="PF01699"/>
    </source>
</evidence>
<evidence type="ECO:0000256" key="1">
    <source>
        <dbReference type="ARBA" id="ARBA00004127"/>
    </source>
</evidence>
<evidence type="ECO:0000313" key="11">
    <source>
        <dbReference type="EMBL" id="EPE28423.1"/>
    </source>
</evidence>
<feature type="domain" description="Sodium/calcium exchanger membrane region" evidence="10">
    <location>
        <begin position="243"/>
        <end position="401"/>
    </location>
</feature>
<feature type="domain" description="Sodium/calcium exchanger membrane region" evidence="10">
    <location>
        <begin position="480"/>
        <end position="625"/>
    </location>
</feature>
<keyword evidence="5 9" id="KW-1133">Transmembrane helix</keyword>
<dbReference type="FunFam" id="1.20.1420.30:FF:000021">
    <property type="entry name" value="Vacuolar calcium ion transporter"/>
    <property type="match status" value="1"/>
</dbReference>
<proteinExistence type="inferred from homology"/>
<evidence type="ECO:0000256" key="3">
    <source>
        <dbReference type="ARBA" id="ARBA00022448"/>
    </source>
</evidence>
<feature type="compositionally biased region" description="Polar residues" evidence="8">
    <location>
        <begin position="50"/>
        <end position="59"/>
    </location>
</feature>
<feature type="transmembrane region" description="Helical" evidence="9">
    <location>
        <begin position="241"/>
        <end position="264"/>
    </location>
</feature>
<reference evidence="11 12" key="1">
    <citation type="journal article" date="2013" name="BMC Genomics">
        <title>Genomics-driven discovery of the pneumocandin biosynthetic gene cluster in the fungus Glarea lozoyensis.</title>
        <authorList>
            <person name="Chen L."/>
            <person name="Yue Q."/>
            <person name="Zhang X."/>
            <person name="Xiang M."/>
            <person name="Wang C."/>
            <person name="Li S."/>
            <person name="Che Y."/>
            <person name="Ortiz-Lopez F.J."/>
            <person name="Bills G.F."/>
            <person name="Liu X."/>
            <person name="An Z."/>
        </authorList>
    </citation>
    <scope>NUCLEOTIDE SEQUENCE [LARGE SCALE GENOMIC DNA]</scope>
    <source>
        <strain evidence="12">ATCC 20868 / MF5171</strain>
    </source>
</reference>
<dbReference type="HOGENOM" id="CLU_008721_4_0_1"/>
<dbReference type="Gene3D" id="1.20.1420.30">
    <property type="entry name" value="NCX, central ion-binding region"/>
    <property type="match status" value="2"/>
</dbReference>
<evidence type="ECO:0000256" key="4">
    <source>
        <dbReference type="ARBA" id="ARBA00022692"/>
    </source>
</evidence>
<comment type="similarity">
    <text evidence="2">Belongs to the Ca(2+):cation antiporter (CaCA) (TC 2.A.19) family.</text>
</comment>
<dbReference type="Proteomes" id="UP000016922">
    <property type="component" value="Unassembled WGS sequence"/>
</dbReference>
<dbReference type="PANTHER" id="PTHR31503:SF20">
    <property type="entry name" value="CA(2+)_H(+) EXCHANGER, PUTATIVE (EUROFUNG)-RELATED"/>
    <property type="match status" value="1"/>
</dbReference>
<organism evidence="11 12">
    <name type="scientific">Glarea lozoyensis (strain ATCC 20868 / MF5171)</name>
    <dbReference type="NCBI Taxonomy" id="1116229"/>
    <lineage>
        <taxon>Eukaryota</taxon>
        <taxon>Fungi</taxon>
        <taxon>Dikarya</taxon>
        <taxon>Ascomycota</taxon>
        <taxon>Pezizomycotina</taxon>
        <taxon>Leotiomycetes</taxon>
        <taxon>Helotiales</taxon>
        <taxon>Helotiaceae</taxon>
        <taxon>Glarea</taxon>
    </lineage>
</organism>
<feature type="transmembrane region" description="Helical" evidence="9">
    <location>
        <begin position="217"/>
        <end position="235"/>
    </location>
</feature>
<name>S3DPN9_GLAL2</name>
<dbReference type="GO" id="GO:0012505">
    <property type="term" value="C:endomembrane system"/>
    <property type="evidence" value="ECO:0007669"/>
    <property type="project" value="UniProtKB-SubCell"/>
</dbReference>
<feature type="transmembrane region" description="Helical" evidence="9">
    <location>
        <begin position="607"/>
        <end position="627"/>
    </location>
</feature>
<feature type="compositionally biased region" description="Polar residues" evidence="8">
    <location>
        <begin position="143"/>
        <end position="157"/>
    </location>
</feature>
<feature type="transmembrane region" description="Helical" evidence="9">
    <location>
        <begin position="276"/>
        <end position="297"/>
    </location>
</feature>
<keyword evidence="4 9" id="KW-0812">Transmembrane</keyword>
<dbReference type="InterPro" id="IPR044880">
    <property type="entry name" value="NCX_ion-bd_dom_sf"/>
</dbReference>
<dbReference type="GeneID" id="19468591"/>
<keyword evidence="6" id="KW-0406">Ion transport</keyword>
<dbReference type="OrthoDB" id="1699231at2759"/>